<evidence type="ECO:0000313" key="17">
    <source>
        <dbReference type="EMBL" id="CBA66317.1"/>
    </source>
</evidence>
<feature type="domain" description="Lon N-terminal" evidence="16">
    <location>
        <begin position="14"/>
        <end position="212"/>
    </location>
</feature>
<evidence type="ECO:0000256" key="9">
    <source>
        <dbReference type="HAMAP-Rule" id="MF_01973"/>
    </source>
</evidence>
<dbReference type="AlphaFoldDB" id="A0A0H3NBC8"/>
<name>A0A0H3NBC8_CLODC</name>
<protein>
    <recommendedName>
        <fullName evidence="9 10">Lon protease</fullName>
        <ecNumber evidence="9 10">3.4.21.53</ecNumber>
    </recommendedName>
    <alternativeName>
        <fullName evidence="9">ATP-dependent protease La</fullName>
    </alternativeName>
</protein>
<evidence type="ECO:0000256" key="13">
    <source>
        <dbReference type="PROSITE-ProRule" id="PRU01122"/>
    </source>
</evidence>
<dbReference type="Proteomes" id="UP000002068">
    <property type="component" value="Chromosome"/>
</dbReference>
<evidence type="ECO:0000256" key="1">
    <source>
        <dbReference type="ARBA" id="ARBA00004496"/>
    </source>
</evidence>
<feature type="active site" evidence="9 11">
    <location>
        <position position="731"/>
    </location>
</feature>
<evidence type="ECO:0000256" key="12">
    <source>
        <dbReference type="PIRSR" id="PIRSR001174-2"/>
    </source>
</evidence>
<dbReference type="Pfam" id="PF02190">
    <property type="entry name" value="LON_substr_bdg"/>
    <property type="match status" value="1"/>
</dbReference>
<dbReference type="GO" id="GO:0043565">
    <property type="term" value="F:sequence-specific DNA binding"/>
    <property type="evidence" value="ECO:0007669"/>
    <property type="project" value="UniProtKB-UniRule"/>
</dbReference>
<dbReference type="InterPro" id="IPR027417">
    <property type="entry name" value="P-loop_NTPase"/>
</dbReference>
<dbReference type="InterPro" id="IPR027543">
    <property type="entry name" value="Lon_bac"/>
</dbReference>
<dbReference type="GO" id="GO:0034605">
    <property type="term" value="P:cellular response to heat"/>
    <property type="evidence" value="ECO:0007669"/>
    <property type="project" value="UniProtKB-UniRule"/>
</dbReference>
<dbReference type="PRINTS" id="PR00830">
    <property type="entry name" value="ENDOLAPTASE"/>
</dbReference>
<dbReference type="InterPro" id="IPR027065">
    <property type="entry name" value="Lon_Prtase"/>
</dbReference>
<evidence type="ECO:0000256" key="11">
    <source>
        <dbReference type="PIRSR" id="PIRSR001174-1"/>
    </source>
</evidence>
<dbReference type="InterPro" id="IPR008268">
    <property type="entry name" value="Peptidase_S16_AS"/>
</dbReference>
<gene>
    <name evidence="9 17" type="primary">lon</name>
    <name evidence="17" type="ordered locus">CD196_3116</name>
</gene>
<feature type="active site" evidence="9 11">
    <location>
        <position position="688"/>
    </location>
</feature>
<comment type="function">
    <text evidence="9">ATP-dependent serine protease that mediates the selective degradation of mutant and abnormal proteins as well as certain short-lived regulatory proteins. Required for cellular homeostasis and for survival from DNA damage and developmental changes induced by stress. Degrades polypeptides processively to yield small peptide fragments that are 5 to 10 amino acids long. Binds to DNA in a double-stranded, site-specific manner.</text>
</comment>
<dbReference type="SUPFAM" id="SSF52540">
    <property type="entry name" value="P-loop containing nucleoside triphosphate hydrolases"/>
    <property type="match status" value="1"/>
</dbReference>
<reference evidence="17 18" key="1">
    <citation type="journal article" date="2009" name="Genome Biol.">
        <title>Comparative genome and phenotypic analysis of Clostridium difficile 027 strains provides insight into the evolution of a hypervirulent bacterium.</title>
        <authorList>
            <person name="Stabler R.A."/>
            <person name="He M."/>
            <person name="Dawson L."/>
            <person name="Martin M."/>
            <person name="Valiente E."/>
            <person name="Corton C."/>
            <person name="Lawley T.D."/>
            <person name="Sebaihia M."/>
            <person name="Quail M.A."/>
            <person name="Rose G."/>
            <person name="Gerding D.N."/>
            <person name="Gibert M."/>
            <person name="Popoff M.R."/>
            <person name="Parkhill J."/>
            <person name="Dougan G."/>
            <person name="Wren B.W."/>
        </authorList>
    </citation>
    <scope>NUCLEOTIDE SEQUENCE [LARGE SCALE GENOMIC DNA]</scope>
    <source>
        <strain evidence="17 18">CD196</strain>
    </source>
</reference>
<evidence type="ECO:0000256" key="7">
    <source>
        <dbReference type="ARBA" id="ARBA00022840"/>
    </source>
</evidence>
<comment type="subcellular location">
    <subcellularLocation>
        <location evidence="1 9 10">Cytoplasm</location>
    </subcellularLocation>
</comment>
<dbReference type="Pfam" id="PF05362">
    <property type="entry name" value="Lon_C"/>
    <property type="match status" value="1"/>
</dbReference>
<dbReference type="GO" id="GO:0006515">
    <property type="term" value="P:protein quality control for misfolded or incompletely synthesized proteins"/>
    <property type="evidence" value="ECO:0007669"/>
    <property type="project" value="UniProtKB-UniRule"/>
</dbReference>
<keyword evidence="6 9" id="KW-0720">Serine protease</keyword>
<evidence type="ECO:0000256" key="14">
    <source>
        <dbReference type="RuleBase" id="RU000591"/>
    </source>
</evidence>
<comment type="induction">
    <text evidence="9">By heat shock.</text>
</comment>
<dbReference type="GO" id="GO:0005737">
    <property type="term" value="C:cytoplasm"/>
    <property type="evidence" value="ECO:0007669"/>
    <property type="project" value="UniProtKB-SubCell"/>
</dbReference>
<dbReference type="GO" id="GO:0005524">
    <property type="term" value="F:ATP binding"/>
    <property type="evidence" value="ECO:0007669"/>
    <property type="project" value="UniProtKB-UniRule"/>
</dbReference>
<dbReference type="Gene3D" id="1.10.8.60">
    <property type="match status" value="1"/>
</dbReference>
<keyword evidence="5 9" id="KW-0378">Hydrolase</keyword>
<evidence type="ECO:0000256" key="5">
    <source>
        <dbReference type="ARBA" id="ARBA00022801"/>
    </source>
</evidence>
<dbReference type="Gene3D" id="1.20.5.5270">
    <property type="match status" value="1"/>
</dbReference>
<evidence type="ECO:0000256" key="6">
    <source>
        <dbReference type="ARBA" id="ARBA00022825"/>
    </source>
</evidence>
<feature type="binding site" evidence="9 12">
    <location>
        <begin position="364"/>
        <end position="371"/>
    </location>
    <ligand>
        <name>ATP</name>
        <dbReference type="ChEBI" id="CHEBI:30616"/>
    </ligand>
</feature>
<sequence>MLMEQNYTKIDHELPLIPLRGLAIFPYMILNFDIGREISLKALDQAMMDEELIFLTSQKEAEVDEPGEEDFYHVGTICKVKQMIKLPGDTVRVLVEGVSRGRVKKIEQEDGYFRAVIEEIVFNSDNLDSETEVEIEAFVRNVFDAFEEYINIGNRVSPEILISLADIEDVDRFIDTIAANIYLKSSQKQEILEEFDIRKRLELIYSILLEEIDILKIEKKITLRVKKQMNKVQKEYYLREQLKAIQKELGEEEDINSEADEYREKLKKIKAPKTTKEKIEKEIDKFSKISSMSPDVSVSRNYLDTIFSLPWNKETKDKLDITKAKDILDEDHYGLEKVKERILEYLAIRTLAKSLKGPIICLVGPPGTGKTSIVKSIARALNRKFVRISLGGVRDEAEIRGHRRTYVGSIPGRIINGVKEAQTKNPVFLFDEIDKMAADYKGDPASAMLEVLDPEQNKDFVDHYLEIPFDLSKILFVTTANSLGNIPRPLLDRMEVIEVSGYIEEEKLNIARKYLLPKQIKEHALKENFIKIDDETLRSIINHYTREAGVRTLERTIGKICRKVAKKYVEDPTLEEVVINKSDLETYLGKDMFKYQLAEVNPQIGLVNGLAWTAVGGVTLEVEVNVLKGKGEIVLTGKLGDVMKESAKTGISYIRSIVDKFDIDPEFYKTNDIHIHIPEGAVPKDGPSAGITMALAVISALTKRPVPGNIAMTGEITLRGRVLAVGGVKEKLLAAHRAGITKVLIPKECEADLDEIPENVKEKMEFVLVEHMDEVLEQALLKSGENNEN</sequence>
<comment type="similarity">
    <text evidence="9 10 13 14">Belongs to the peptidase S16 family.</text>
</comment>
<organism evidence="17 18">
    <name type="scientific">Clostridioides difficile (strain CD196)</name>
    <name type="common">Peptoclostridium difficile</name>
    <dbReference type="NCBI Taxonomy" id="645462"/>
    <lineage>
        <taxon>Bacteria</taxon>
        <taxon>Bacillati</taxon>
        <taxon>Bacillota</taxon>
        <taxon>Clostridia</taxon>
        <taxon>Peptostreptococcales</taxon>
        <taxon>Peptostreptococcaceae</taxon>
        <taxon>Clostridioides</taxon>
    </lineage>
</organism>
<dbReference type="GO" id="GO:0004252">
    <property type="term" value="F:serine-type endopeptidase activity"/>
    <property type="evidence" value="ECO:0007669"/>
    <property type="project" value="UniProtKB-UniRule"/>
</dbReference>
<evidence type="ECO:0000256" key="4">
    <source>
        <dbReference type="ARBA" id="ARBA00022741"/>
    </source>
</evidence>
<feature type="domain" description="Lon proteolytic" evidence="15">
    <location>
        <begin position="601"/>
        <end position="782"/>
    </location>
</feature>
<keyword evidence="4 9" id="KW-0547">Nucleotide-binding</keyword>
<dbReference type="InterPro" id="IPR003111">
    <property type="entry name" value="Lon_prtase_N"/>
</dbReference>
<dbReference type="InterPro" id="IPR003593">
    <property type="entry name" value="AAA+_ATPase"/>
</dbReference>
<dbReference type="GO" id="GO:0016887">
    <property type="term" value="F:ATP hydrolysis activity"/>
    <property type="evidence" value="ECO:0007669"/>
    <property type="project" value="UniProtKB-UniRule"/>
</dbReference>
<dbReference type="KEGG" id="cdc:CD196_3116"/>
<dbReference type="Gene3D" id="1.20.58.1480">
    <property type="match status" value="1"/>
</dbReference>
<dbReference type="InterPro" id="IPR015947">
    <property type="entry name" value="PUA-like_sf"/>
</dbReference>
<dbReference type="Pfam" id="PF22667">
    <property type="entry name" value="Lon_lid"/>
    <property type="match status" value="1"/>
</dbReference>
<dbReference type="InterPro" id="IPR046336">
    <property type="entry name" value="Lon_prtase_N_sf"/>
</dbReference>
<dbReference type="NCBIfam" id="NF008053">
    <property type="entry name" value="PRK10787.1"/>
    <property type="match status" value="1"/>
</dbReference>
<dbReference type="NCBIfam" id="TIGR00763">
    <property type="entry name" value="lon"/>
    <property type="match status" value="1"/>
</dbReference>
<dbReference type="InterPro" id="IPR008269">
    <property type="entry name" value="Lon_proteolytic"/>
</dbReference>
<evidence type="ECO:0000256" key="10">
    <source>
        <dbReference type="PIRNR" id="PIRNR001174"/>
    </source>
</evidence>
<dbReference type="Pfam" id="PF00004">
    <property type="entry name" value="AAA"/>
    <property type="match status" value="1"/>
</dbReference>
<dbReference type="SUPFAM" id="SSF54211">
    <property type="entry name" value="Ribosomal protein S5 domain 2-like"/>
    <property type="match status" value="1"/>
</dbReference>
<dbReference type="Gene3D" id="2.30.130.40">
    <property type="entry name" value="LON domain-like"/>
    <property type="match status" value="1"/>
</dbReference>
<keyword evidence="7 9" id="KW-0067">ATP-binding</keyword>
<dbReference type="EC" id="3.4.21.53" evidence="9 10"/>
<evidence type="ECO:0000313" key="18">
    <source>
        <dbReference type="Proteomes" id="UP000002068"/>
    </source>
</evidence>
<accession>A0A0H3NBC8</accession>
<dbReference type="SMART" id="SM00464">
    <property type="entry name" value="LON"/>
    <property type="match status" value="1"/>
</dbReference>
<dbReference type="InterPro" id="IPR004815">
    <property type="entry name" value="Lon_bac/euk-typ"/>
</dbReference>
<dbReference type="GO" id="GO:0004176">
    <property type="term" value="F:ATP-dependent peptidase activity"/>
    <property type="evidence" value="ECO:0007669"/>
    <property type="project" value="UniProtKB-UniRule"/>
</dbReference>
<dbReference type="InterPro" id="IPR020568">
    <property type="entry name" value="Ribosomal_Su5_D2-typ_SF"/>
</dbReference>
<dbReference type="PANTHER" id="PTHR10046">
    <property type="entry name" value="ATP DEPENDENT LON PROTEASE FAMILY MEMBER"/>
    <property type="match status" value="1"/>
</dbReference>
<proteinExistence type="evidence at transcript level"/>
<dbReference type="Gene3D" id="3.30.230.10">
    <property type="match status" value="1"/>
</dbReference>
<keyword evidence="3 9" id="KW-0645">Protease</keyword>
<keyword evidence="8 9" id="KW-0346">Stress response</keyword>
<dbReference type="PROSITE" id="PS01046">
    <property type="entry name" value="LON_SER"/>
    <property type="match status" value="1"/>
</dbReference>
<dbReference type="PIRSF" id="PIRSF001174">
    <property type="entry name" value="Lon_proteas"/>
    <property type="match status" value="1"/>
</dbReference>
<dbReference type="FunFam" id="3.40.50.300:FF:000382">
    <property type="entry name" value="Lon protease homolog 2, peroxisomal"/>
    <property type="match status" value="1"/>
</dbReference>
<dbReference type="InterPro" id="IPR054594">
    <property type="entry name" value="Lon_lid"/>
</dbReference>
<dbReference type="PROSITE" id="PS51787">
    <property type="entry name" value="LON_N"/>
    <property type="match status" value="1"/>
</dbReference>
<evidence type="ECO:0000256" key="8">
    <source>
        <dbReference type="ARBA" id="ARBA00023016"/>
    </source>
</evidence>
<evidence type="ECO:0000256" key="3">
    <source>
        <dbReference type="ARBA" id="ARBA00022670"/>
    </source>
</evidence>
<dbReference type="SMR" id="A0A0H3NBC8"/>
<dbReference type="EMBL" id="FN538970">
    <property type="protein sequence ID" value="CBA66317.1"/>
    <property type="molecule type" value="Genomic_DNA"/>
</dbReference>
<dbReference type="CDD" id="cd19500">
    <property type="entry name" value="RecA-like_Lon"/>
    <property type="match status" value="1"/>
</dbReference>
<dbReference type="Gene3D" id="3.40.50.300">
    <property type="entry name" value="P-loop containing nucleotide triphosphate hydrolases"/>
    <property type="match status" value="1"/>
</dbReference>
<dbReference type="InterPro" id="IPR003959">
    <property type="entry name" value="ATPase_AAA_core"/>
</dbReference>
<keyword evidence="2 9" id="KW-0963">Cytoplasm</keyword>
<evidence type="ECO:0000259" key="16">
    <source>
        <dbReference type="PROSITE" id="PS51787"/>
    </source>
</evidence>
<comment type="catalytic activity">
    <reaction evidence="9 10 13">
        <text>Hydrolysis of proteins in presence of ATP.</text>
        <dbReference type="EC" id="3.4.21.53"/>
    </reaction>
</comment>
<dbReference type="HOGENOM" id="CLU_004109_4_3_9"/>
<comment type="subunit">
    <text evidence="9 10">Homohexamer. Organized in a ring with a central cavity.</text>
</comment>
<evidence type="ECO:0000256" key="2">
    <source>
        <dbReference type="ARBA" id="ARBA00022490"/>
    </source>
</evidence>
<dbReference type="HAMAP" id="MF_01973">
    <property type="entry name" value="lon_bact"/>
    <property type="match status" value="1"/>
</dbReference>
<dbReference type="PROSITE" id="PS51786">
    <property type="entry name" value="LON_PROTEOLYTIC"/>
    <property type="match status" value="1"/>
</dbReference>
<evidence type="ECO:0000259" key="15">
    <source>
        <dbReference type="PROSITE" id="PS51786"/>
    </source>
</evidence>
<dbReference type="SMART" id="SM00382">
    <property type="entry name" value="AAA"/>
    <property type="match status" value="1"/>
</dbReference>
<dbReference type="SUPFAM" id="SSF88697">
    <property type="entry name" value="PUA domain-like"/>
    <property type="match status" value="1"/>
</dbReference>
<dbReference type="InterPro" id="IPR014721">
    <property type="entry name" value="Ribsml_uS5_D2-typ_fold_subgr"/>
</dbReference>